<feature type="transmembrane region" description="Helical" evidence="6">
    <location>
        <begin position="259"/>
        <end position="278"/>
    </location>
</feature>
<dbReference type="InterPro" id="IPR024989">
    <property type="entry name" value="MFS_assoc_dom"/>
</dbReference>
<accession>H2YI68</accession>
<evidence type="ECO:0000256" key="3">
    <source>
        <dbReference type="ARBA" id="ARBA00022692"/>
    </source>
</evidence>
<feature type="domain" description="Major facilitator superfamily associated" evidence="7">
    <location>
        <begin position="8"/>
        <end position="252"/>
    </location>
</feature>
<evidence type="ECO:0000256" key="2">
    <source>
        <dbReference type="ARBA" id="ARBA00005241"/>
    </source>
</evidence>
<reference evidence="8" key="2">
    <citation type="submission" date="2025-08" db="UniProtKB">
        <authorList>
            <consortium name="Ensembl"/>
        </authorList>
    </citation>
    <scope>IDENTIFICATION</scope>
</reference>
<dbReference type="AlphaFoldDB" id="H2YI68"/>
<dbReference type="GeneTree" id="ENSGT00530000063599"/>
<evidence type="ECO:0000256" key="5">
    <source>
        <dbReference type="ARBA" id="ARBA00023136"/>
    </source>
</evidence>
<dbReference type="HOGENOM" id="CLU_971570_0_0_1"/>
<sequence length="287" mass="32060">MKIEYDLIVVKVVNFLFYAGMACFMPYKAIFQKSIGLSSSQNGIIQALEKSITLVSPPLIGGFADKYSFHKSSMIICIMLSVAFTLPMYFIPSVDSSSNPVISCYQSTANVWCISDDSTFLEKCNNISLVNEDYSITCNDVYNVSMTLTCNIRQENDNVSNFNAFKPVMFECREQSIENEEFGSTFILVVVFTLFYAFFTNPVQPLIDATTMNMLGEGRMGDYGKQRLWGSIGFGSIALLIGFATDLYSKSKETSDEDYLFSFVGASVFGVLTSLVCWKLKVPKHNP</sequence>
<keyword evidence="4 6" id="KW-1133">Transmembrane helix</keyword>
<comment type="subcellular location">
    <subcellularLocation>
        <location evidence="1">Membrane</location>
        <topology evidence="1">Multi-pass membrane protein</topology>
    </subcellularLocation>
</comment>
<evidence type="ECO:0000259" key="7">
    <source>
        <dbReference type="Pfam" id="PF12832"/>
    </source>
</evidence>
<keyword evidence="5 6" id="KW-0472">Membrane</keyword>
<evidence type="ECO:0000256" key="1">
    <source>
        <dbReference type="ARBA" id="ARBA00004141"/>
    </source>
</evidence>
<dbReference type="Pfam" id="PF12832">
    <property type="entry name" value="MFS_1_like"/>
    <property type="match status" value="1"/>
</dbReference>
<dbReference type="Gene3D" id="1.20.1250.20">
    <property type="entry name" value="MFS general substrate transporter like domains"/>
    <property type="match status" value="2"/>
</dbReference>
<feature type="transmembrane region" description="Helical" evidence="6">
    <location>
        <begin position="186"/>
        <end position="207"/>
    </location>
</feature>
<dbReference type="InParanoid" id="H2YI68"/>
<dbReference type="InterPro" id="IPR036259">
    <property type="entry name" value="MFS_trans_sf"/>
</dbReference>
<keyword evidence="3 6" id="KW-0812">Transmembrane</keyword>
<dbReference type="Proteomes" id="UP000007875">
    <property type="component" value="Unassembled WGS sequence"/>
</dbReference>
<evidence type="ECO:0000256" key="6">
    <source>
        <dbReference type="SAM" id="Phobius"/>
    </source>
</evidence>
<dbReference type="PANTHER" id="PTHR16172:SF2">
    <property type="entry name" value="MAJOR FACILITATOR SUPERFAMILY DOMAIN-CONTAINING PROTEIN 6"/>
    <property type="match status" value="1"/>
</dbReference>
<feature type="transmembrane region" description="Helical" evidence="6">
    <location>
        <begin position="73"/>
        <end position="91"/>
    </location>
</feature>
<dbReference type="SUPFAM" id="SSF103473">
    <property type="entry name" value="MFS general substrate transporter"/>
    <property type="match status" value="1"/>
</dbReference>
<reference evidence="8" key="3">
    <citation type="submission" date="2025-09" db="UniProtKB">
        <authorList>
            <consortium name="Ensembl"/>
        </authorList>
    </citation>
    <scope>IDENTIFICATION</scope>
</reference>
<proteinExistence type="inferred from homology"/>
<protein>
    <recommendedName>
        <fullName evidence="7">Major facilitator superfamily associated domain-containing protein</fullName>
    </recommendedName>
</protein>
<dbReference type="PROSITE" id="PS51257">
    <property type="entry name" value="PROKAR_LIPOPROTEIN"/>
    <property type="match status" value="1"/>
</dbReference>
<dbReference type="PANTHER" id="PTHR16172">
    <property type="entry name" value="MAJOR FACILITATOR SUPERFAMILY DOMAIN-CONTAINING PROTEIN 6-LIKE"/>
    <property type="match status" value="1"/>
</dbReference>
<organism evidence="8 9">
    <name type="scientific">Ciona savignyi</name>
    <name type="common">Pacific transparent sea squirt</name>
    <dbReference type="NCBI Taxonomy" id="51511"/>
    <lineage>
        <taxon>Eukaryota</taxon>
        <taxon>Metazoa</taxon>
        <taxon>Chordata</taxon>
        <taxon>Tunicata</taxon>
        <taxon>Ascidiacea</taxon>
        <taxon>Phlebobranchia</taxon>
        <taxon>Cionidae</taxon>
        <taxon>Ciona</taxon>
    </lineage>
</organism>
<dbReference type="Ensembl" id="ENSCSAVT00000005088.1">
    <property type="protein sequence ID" value="ENSCSAVP00000005017.1"/>
    <property type="gene ID" value="ENSCSAVG00000002995.1"/>
</dbReference>
<evidence type="ECO:0000313" key="8">
    <source>
        <dbReference type="Ensembl" id="ENSCSAVP00000005017.1"/>
    </source>
</evidence>
<keyword evidence="9" id="KW-1185">Reference proteome</keyword>
<feature type="transmembrane region" description="Helical" evidence="6">
    <location>
        <begin position="12"/>
        <end position="31"/>
    </location>
</feature>
<dbReference type="InterPro" id="IPR051717">
    <property type="entry name" value="MFS_MFSD6"/>
</dbReference>
<comment type="similarity">
    <text evidence="2">Belongs to the major facilitator superfamily. MFSD6 family.</text>
</comment>
<evidence type="ECO:0000313" key="9">
    <source>
        <dbReference type="Proteomes" id="UP000007875"/>
    </source>
</evidence>
<reference evidence="9" key="1">
    <citation type="submission" date="2003-08" db="EMBL/GenBank/DDBJ databases">
        <authorList>
            <person name="Birren B."/>
            <person name="Nusbaum C."/>
            <person name="Abebe A."/>
            <person name="Abouelleil A."/>
            <person name="Adekoya E."/>
            <person name="Ait-zahra M."/>
            <person name="Allen N."/>
            <person name="Allen T."/>
            <person name="An P."/>
            <person name="Anderson M."/>
            <person name="Anderson S."/>
            <person name="Arachchi H."/>
            <person name="Armbruster J."/>
            <person name="Bachantsang P."/>
            <person name="Baldwin J."/>
            <person name="Barry A."/>
            <person name="Bayul T."/>
            <person name="Blitshsteyn B."/>
            <person name="Bloom T."/>
            <person name="Blye J."/>
            <person name="Boguslavskiy L."/>
            <person name="Borowsky M."/>
            <person name="Boukhgalter B."/>
            <person name="Brunache A."/>
            <person name="Butler J."/>
            <person name="Calixte N."/>
            <person name="Calvo S."/>
            <person name="Camarata J."/>
            <person name="Campo K."/>
            <person name="Chang J."/>
            <person name="Cheshatsang Y."/>
            <person name="Citroen M."/>
            <person name="Collymore A."/>
            <person name="Considine T."/>
            <person name="Cook A."/>
            <person name="Cooke P."/>
            <person name="Corum B."/>
            <person name="Cuomo C."/>
            <person name="David R."/>
            <person name="Dawoe T."/>
            <person name="Degray S."/>
            <person name="Dodge S."/>
            <person name="Dooley K."/>
            <person name="Dorje P."/>
            <person name="Dorjee K."/>
            <person name="Dorris L."/>
            <person name="Duffey N."/>
            <person name="Dupes A."/>
            <person name="Elkins T."/>
            <person name="Engels R."/>
            <person name="Erickson J."/>
            <person name="Farina A."/>
            <person name="Faro S."/>
            <person name="Ferreira P."/>
            <person name="Fischer H."/>
            <person name="Fitzgerald M."/>
            <person name="Foley K."/>
            <person name="Gage D."/>
            <person name="Galagan J."/>
            <person name="Gearin G."/>
            <person name="Gnerre S."/>
            <person name="Gnirke A."/>
            <person name="Goyette A."/>
            <person name="Graham J."/>
            <person name="Grandbois E."/>
            <person name="Gyaltsen K."/>
            <person name="Hafez N."/>
            <person name="Hagopian D."/>
            <person name="Hagos B."/>
            <person name="Hall J."/>
            <person name="Hatcher B."/>
            <person name="Heller A."/>
            <person name="Higgins H."/>
            <person name="Honan T."/>
            <person name="Horn A."/>
            <person name="Houde N."/>
            <person name="Hughes L."/>
            <person name="Hulme W."/>
            <person name="Husby E."/>
            <person name="Iliev I."/>
            <person name="Jaffe D."/>
            <person name="Jones C."/>
            <person name="Kamal M."/>
            <person name="Kamat A."/>
            <person name="Kamvysselis M."/>
            <person name="Karlsson E."/>
            <person name="Kells C."/>
            <person name="Kieu A."/>
            <person name="Kisner P."/>
            <person name="Kodira C."/>
            <person name="Kulbokas E."/>
            <person name="Labutti K."/>
            <person name="Lama D."/>
            <person name="Landers T."/>
            <person name="Leger J."/>
            <person name="Levine S."/>
            <person name="Lewis D."/>
            <person name="Lewis T."/>
            <person name="Lindblad-toh K."/>
            <person name="Liu X."/>
            <person name="Lokyitsang T."/>
            <person name="Lokyitsang Y."/>
            <person name="Lucien O."/>
            <person name="Lui A."/>
            <person name="Ma L.J."/>
            <person name="Mabbitt R."/>
            <person name="Macdonald J."/>
            <person name="Maclean C."/>
            <person name="Major J."/>
            <person name="Manning J."/>
            <person name="Marabella R."/>
            <person name="Maru K."/>
            <person name="Matthews C."/>
            <person name="Mauceli E."/>
            <person name="Mccarthy M."/>
            <person name="Mcdonough S."/>
            <person name="Mcghee T."/>
            <person name="Meldrim J."/>
            <person name="Meneus L."/>
            <person name="Mesirov J."/>
            <person name="Mihalev A."/>
            <person name="Mihova T."/>
            <person name="Mikkelsen T."/>
            <person name="Mlenga V."/>
            <person name="Moru K."/>
            <person name="Mozes J."/>
            <person name="Mulrain L."/>
            <person name="Munson G."/>
            <person name="Naylor J."/>
            <person name="Newes C."/>
            <person name="Nguyen C."/>
            <person name="Nguyen N."/>
            <person name="Nguyen T."/>
            <person name="Nicol R."/>
            <person name="Nielsen C."/>
            <person name="Nizzari M."/>
            <person name="Norbu C."/>
            <person name="Norbu N."/>
            <person name="O'donnell P."/>
            <person name="Okoawo O."/>
            <person name="O'leary S."/>
            <person name="Omotosho B."/>
            <person name="O'neill K."/>
            <person name="Osman S."/>
            <person name="Parker S."/>
            <person name="Perrin D."/>
            <person name="Phunkhang P."/>
            <person name="Piqani B."/>
            <person name="Purcell S."/>
            <person name="Rachupka T."/>
            <person name="Ramasamy U."/>
            <person name="Rameau R."/>
            <person name="Ray V."/>
            <person name="Raymond C."/>
            <person name="Retta R."/>
            <person name="Richardson S."/>
            <person name="Rise C."/>
            <person name="Rodriguez J."/>
            <person name="Rogers J."/>
            <person name="Rogov P."/>
            <person name="Rutman M."/>
            <person name="Schupbach R."/>
            <person name="Seaman C."/>
            <person name="Settipalli S."/>
            <person name="Sharpe T."/>
            <person name="Sheridan J."/>
            <person name="Sherpa N."/>
            <person name="Shi J."/>
            <person name="Smirnov S."/>
            <person name="Smith C."/>
            <person name="Sougnez C."/>
            <person name="Spencer B."/>
            <person name="Stalker J."/>
            <person name="Stange-thomann N."/>
            <person name="Stavropoulos S."/>
            <person name="Stetson K."/>
            <person name="Stone C."/>
            <person name="Stone S."/>
            <person name="Stubbs M."/>
            <person name="Talamas J."/>
            <person name="Tchuinga P."/>
            <person name="Tenzing P."/>
            <person name="Tesfaye S."/>
            <person name="Theodore J."/>
            <person name="Thoulutsang Y."/>
            <person name="Topham K."/>
            <person name="Towey S."/>
            <person name="Tsamla T."/>
            <person name="Tsomo N."/>
            <person name="Vallee D."/>
            <person name="Vassiliev H."/>
            <person name="Venkataraman V."/>
            <person name="Vinson J."/>
            <person name="Vo A."/>
            <person name="Wade C."/>
            <person name="Wang S."/>
            <person name="Wangchuk T."/>
            <person name="Wangdi T."/>
            <person name="Whittaker C."/>
            <person name="Wilkinson J."/>
            <person name="Wu Y."/>
            <person name="Wyman D."/>
            <person name="Yadav S."/>
            <person name="Yang S."/>
            <person name="Yang X."/>
            <person name="Yeager S."/>
            <person name="Yee E."/>
            <person name="Young G."/>
            <person name="Zainoun J."/>
            <person name="Zembeck L."/>
            <person name="Zimmer A."/>
            <person name="Zody M."/>
            <person name="Lander E."/>
        </authorList>
    </citation>
    <scope>NUCLEOTIDE SEQUENCE [LARGE SCALE GENOMIC DNA]</scope>
</reference>
<feature type="transmembrane region" description="Helical" evidence="6">
    <location>
        <begin position="228"/>
        <end position="247"/>
    </location>
</feature>
<dbReference type="eggNOG" id="KOG3762">
    <property type="taxonomic scope" value="Eukaryota"/>
</dbReference>
<dbReference type="GO" id="GO:0005886">
    <property type="term" value="C:plasma membrane"/>
    <property type="evidence" value="ECO:0007669"/>
    <property type="project" value="TreeGrafter"/>
</dbReference>
<dbReference type="STRING" id="51511.ENSCSAVP00000005017"/>
<evidence type="ECO:0000256" key="4">
    <source>
        <dbReference type="ARBA" id="ARBA00022989"/>
    </source>
</evidence>
<name>H2YI68_CIOSA</name>